<protein>
    <recommendedName>
        <fullName evidence="2">HTH merR-type domain-containing protein</fullName>
    </recommendedName>
</protein>
<evidence type="ECO:0000256" key="1">
    <source>
        <dbReference type="SAM" id="MobiDB-lite"/>
    </source>
</evidence>
<organism evidence="3 4">
    <name type="scientific">candidate division WWE3 bacterium CG_4_10_14_0_2_um_filter_42_8</name>
    <dbReference type="NCBI Taxonomy" id="1975074"/>
    <lineage>
        <taxon>Bacteria</taxon>
        <taxon>Katanobacteria</taxon>
    </lineage>
</organism>
<dbReference type="GO" id="GO:0003677">
    <property type="term" value="F:DNA binding"/>
    <property type="evidence" value="ECO:0007669"/>
    <property type="project" value="InterPro"/>
</dbReference>
<comment type="caution">
    <text evidence="3">The sequence shown here is derived from an EMBL/GenBank/DDBJ whole genome shotgun (WGS) entry which is preliminary data.</text>
</comment>
<dbReference type="CDD" id="cd04762">
    <property type="entry name" value="HTH_MerR-trunc"/>
    <property type="match status" value="1"/>
</dbReference>
<feature type="non-terminal residue" evidence="3">
    <location>
        <position position="1592"/>
    </location>
</feature>
<reference evidence="4" key="1">
    <citation type="submission" date="2017-09" db="EMBL/GenBank/DDBJ databases">
        <title>Depth-based differentiation of microbial function through sediment-hosted aquifers and enrichment of novel symbionts in the deep terrestrial subsurface.</title>
        <authorList>
            <person name="Probst A.J."/>
            <person name="Ladd B."/>
            <person name="Jarett J.K."/>
            <person name="Geller-Mcgrath D.E."/>
            <person name="Sieber C.M.K."/>
            <person name="Emerson J.B."/>
            <person name="Anantharaman K."/>
            <person name="Thomas B.C."/>
            <person name="Malmstrom R."/>
            <person name="Stieglmeier M."/>
            <person name="Klingl A."/>
            <person name="Woyke T."/>
            <person name="Ryan C.M."/>
            <person name="Banfield J.F."/>
        </authorList>
    </citation>
    <scope>NUCLEOTIDE SEQUENCE [LARGE SCALE GENOMIC DNA]</scope>
</reference>
<gene>
    <name evidence="3" type="ORF">COY34_00755</name>
</gene>
<proteinExistence type="predicted"/>
<feature type="compositionally biased region" description="Polar residues" evidence="1">
    <location>
        <begin position="9"/>
        <end position="29"/>
    </location>
</feature>
<feature type="region of interest" description="Disordered" evidence="1">
    <location>
        <begin position="1"/>
        <end position="34"/>
    </location>
</feature>
<dbReference type="Proteomes" id="UP000230970">
    <property type="component" value="Unassembled WGS sequence"/>
</dbReference>
<dbReference type="InterPro" id="IPR009061">
    <property type="entry name" value="DNA-bd_dom_put_sf"/>
</dbReference>
<evidence type="ECO:0000313" key="4">
    <source>
        <dbReference type="Proteomes" id="UP000230970"/>
    </source>
</evidence>
<dbReference type="Pfam" id="PF13411">
    <property type="entry name" value="MerR_1"/>
    <property type="match status" value="1"/>
</dbReference>
<sequence length="1592" mass="166707">MPQPEDSVDSQATQQDPDSEAVSNQSAGGLSSDVEAIYTDAVSSNNLENKASNPVDLQNELPLNSSIQNNIPQLRVDFAENLGETPKVAYGENPPTAANDKIQTAENEKPKVADNKVATTTNDKVSTQGNSFLNLHNQDLTTPDSSKKLFRISEAANKLGVSASTLRRWGREHNVQTMRTLGGDRRYSEEQIERLMKIKSEEIAVKGAARAQTSLLLKSASTNLSIRPLSPNLPWYQKINWQAITTLGVLTLLLVILLGLGFSPSARDRTFESVGDYFKGYSDNIIRNLFPALADKMGLNRSNPTTDDRQMWEYTQNGEVAPKHDVVVPQDLALIFESQDSLQGPDRKPLVQDIWINDSNRAGEVLKGALIIQDGYYVPLRLDNLGEAQDFLVMQESGRGVVYFQKGGSLYLAGNLGVNAIIARGDLNVAGNEYIRGNSTLSGGLAVSGSATIGSTITFGGRLIPTAEMVLGSNLYATSILSKDWGIDEYGNLSGVGSLLMDGRFEQTGSFEFTVGTGQATFGGKVDVQNGLDISGGSLVLGENIFAVSQDGKITIGREASDSLDVYAASIFHAPVTFGDDIVAQGDVTIGQAGVTSNLTVYASSEFVSPVTFDNSVSFVIPPMITGTLSETFTLDTDDTGGNLALVFGKTNNERLTWNATEQRFELSNDLYLSDTLQGAGGTLTLGAGTNTIVNTDTDTAILINPNGTGAVQFHSAANNIDSSGNLTLAGDVTLTSGGTFFSTGNGNLVFQAQGTGKATFEDDVSGATYYVDLIDGSQALYAINGIQAVKLADGTYAVDATGDIRLSGDLTVTGDKITFADGETIDLETANLFKITTNGNTRVVLGDSGGANQFEIYSSGNIPQALIDSQGRATFLGTLRVGSLTKLVYNAFGTNTTTHGLSSVADVFISGSLEVDNQAYFDANVDFAQGVDILGDVSVNTNQFIIDADGDMTIAPASEVVNLTASVFPSTTSTHALGDAAHTFSAIYTDLLVAAETDIAGTRQATFTIGSNKDSLTTDLTLRFAGTNPETFSWNHAANRFDLSKGLSLGGDLRLVGDRQIAATGSLTLNSVTGLSLVAGTNFELTATNNFTQTFGVSNTFALKQGTSDRIAIDAAGAVNLTSGNNQNIALIPAGNGRVVFFSPAYNIDSQGFLTVAKVISPEMEYAGNITLDPLNAAGKSKVTIENSDGSQVADLEVEGDVVINGSKLQIKDTAASIDIYDSGNDTALTIENSDGTRVANVILADGNLTLAEGDLALTEGNLTVSDGTTSLSLSDISADDTLVVSRINATAGGYALYVSQGEALLSGTVFFGSLNTYIDSLGNFTFGSTLTPTADMTVGSVAYVATIRGSSINLTSGGTVTLTGNLIPAADSTYDLGTNLIRFANIYTDNLVATETDISGTKQATFTIGSNKNAATTDLTLAFGGTNTEILRWDYDLLGGGDGALAVSDDIAPLLGGAYDLGSALLKWRNLYVDERAYLDSAQIGTTAYALIDTVGNITFVNGSTGAIVTGPAGGALLVQAGTSQALNFTGNASSTFQTTAGSLSLTSADVLNLTSTGLFDLNAGANLDIDVTGTFDMLSSGAFSIDGTG</sequence>
<dbReference type="Gene3D" id="1.10.1660.10">
    <property type="match status" value="1"/>
</dbReference>
<dbReference type="GO" id="GO:0006355">
    <property type="term" value="P:regulation of DNA-templated transcription"/>
    <property type="evidence" value="ECO:0007669"/>
    <property type="project" value="InterPro"/>
</dbReference>
<name>A0A2M7TDE9_UNCKA</name>
<dbReference type="SMART" id="SM00422">
    <property type="entry name" value="HTH_MERR"/>
    <property type="match status" value="1"/>
</dbReference>
<dbReference type="PROSITE" id="PS50937">
    <property type="entry name" value="HTH_MERR_2"/>
    <property type="match status" value="1"/>
</dbReference>
<dbReference type="SUPFAM" id="SSF46955">
    <property type="entry name" value="Putative DNA-binding domain"/>
    <property type="match status" value="1"/>
</dbReference>
<dbReference type="EMBL" id="PFNJ01000020">
    <property type="protein sequence ID" value="PIZ43508.1"/>
    <property type="molecule type" value="Genomic_DNA"/>
</dbReference>
<evidence type="ECO:0000313" key="3">
    <source>
        <dbReference type="EMBL" id="PIZ43508.1"/>
    </source>
</evidence>
<accession>A0A2M7TDE9</accession>
<dbReference type="InterPro" id="IPR000551">
    <property type="entry name" value="MerR-type_HTH_dom"/>
</dbReference>
<feature type="domain" description="HTH merR-type" evidence="2">
    <location>
        <begin position="149"/>
        <end position="214"/>
    </location>
</feature>
<evidence type="ECO:0000259" key="2">
    <source>
        <dbReference type="PROSITE" id="PS50937"/>
    </source>
</evidence>